<proteinExistence type="predicted"/>
<dbReference type="EMBL" id="BSBI01000009">
    <property type="protein sequence ID" value="GLF96967.1"/>
    <property type="molecule type" value="Genomic_DNA"/>
</dbReference>
<accession>A0ABQ5P387</accession>
<evidence type="ECO:0000313" key="3">
    <source>
        <dbReference type="Proteomes" id="UP001291653"/>
    </source>
</evidence>
<name>A0ABQ5P387_9ACTN</name>
<comment type="caution">
    <text evidence="2">The sequence shown here is derived from an EMBL/GenBank/DDBJ whole genome shotgun (WGS) entry which is preliminary data.</text>
</comment>
<reference evidence="2 3" key="1">
    <citation type="submission" date="2022-10" db="EMBL/GenBank/DDBJ databases">
        <title>Draft genome sequence of Streptomyces sp. YSPA8.</title>
        <authorList>
            <person name="Moriuchi R."/>
            <person name="Dohra H."/>
            <person name="Yamamura H."/>
            <person name="Kodani S."/>
        </authorList>
    </citation>
    <scope>NUCLEOTIDE SEQUENCE [LARGE SCALE GENOMIC DNA]</scope>
    <source>
        <strain evidence="2 3">YSPA8</strain>
    </source>
</reference>
<organism evidence="2 3">
    <name type="scientific">Streptomyces yaizuensis</name>
    <dbReference type="NCBI Taxonomy" id="2989713"/>
    <lineage>
        <taxon>Bacteria</taxon>
        <taxon>Bacillati</taxon>
        <taxon>Actinomycetota</taxon>
        <taxon>Actinomycetes</taxon>
        <taxon>Kitasatosporales</taxon>
        <taxon>Streptomycetaceae</taxon>
        <taxon>Streptomyces</taxon>
    </lineage>
</organism>
<evidence type="ECO:0000256" key="1">
    <source>
        <dbReference type="SAM" id="MobiDB-lite"/>
    </source>
</evidence>
<evidence type="ECO:0000313" key="2">
    <source>
        <dbReference type="EMBL" id="GLF96967.1"/>
    </source>
</evidence>
<feature type="region of interest" description="Disordered" evidence="1">
    <location>
        <begin position="1"/>
        <end position="21"/>
    </location>
</feature>
<dbReference type="RefSeq" id="WP_323448978.1">
    <property type="nucleotide sequence ID" value="NZ_BSBI01000009.1"/>
</dbReference>
<dbReference type="Proteomes" id="UP001291653">
    <property type="component" value="Unassembled WGS sequence"/>
</dbReference>
<gene>
    <name evidence="2" type="ORF">SYYSPA8_21740</name>
</gene>
<sequence length="65" mass="6930">MSQQEIAALRPGATPSPFLAERFDPAADPLVDPLDLDGPARVGAVNTSHWLGEFAQPARFGADRN</sequence>
<keyword evidence="3" id="KW-1185">Reference proteome</keyword>
<protein>
    <submittedName>
        <fullName evidence="2">Uncharacterized protein</fullName>
    </submittedName>
</protein>